<feature type="compositionally biased region" description="Polar residues" evidence="1">
    <location>
        <begin position="249"/>
        <end position="258"/>
    </location>
</feature>
<protein>
    <submittedName>
        <fullName evidence="2">Uncharacterized protein</fullName>
    </submittedName>
</protein>
<dbReference type="Pfam" id="PF04908">
    <property type="entry name" value="SH3BGR"/>
    <property type="match status" value="1"/>
</dbReference>
<feature type="compositionally biased region" description="Basic and acidic residues" evidence="1">
    <location>
        <begin position="25"/>
        <end position="41"/>
    </location>
</feature>
<feature type="compositionally biased region" description="Basic and acidic residues" evidence="1">
    <location>
        <begin position="719"/>
        <end position="733"/>
    </location>
</feature>
<proteinExistence type="predicted"/>
<feature type="compositionally biased region" description="Low complexity" evidence="1">
    <location>
        <begin position="230"/>
        <end position="241"/>
    </location>
</feature>
<evidence type="ECO:0000256" key="1">
    <source>
        <dbReference type="SAM" id="MobiDB-lite"/>
    </source>
</evidence>
<reference evidence="2" key="1">
    <citation type="submission" date="2022-03" db="EMBL/GenBank/DDBJ databases">
        <authorList>
            <person name="Legras J.-L."/>
            <person name="Devillers H."/>
            <person name="Grondin C."/>
        </authorList>
    </citation>
    <scope>NUCLEOTIDE SEQUENCE</scope>
    <source>
        <strain evidence="2">CLIB 1423</strain>
    </source>
</reference>
<feature type="compositionally biased region" description="Polar residues" evidence="1">
    <location>
        <begin position="183"/>
        <end position="192"/>
    </location>
</feature>
<feature type="compositionally biased region" description="Basic and acidic residues" evidence="1">
    <location>
        <begin position="1"/>
        <end position="12"/>
    </location>
</feature>
<feature type="compositionally biased region" description="Basic and acidic residues" evidence="1">
    <location>
        <begin position="312"/>
        <end position="336"/>
    </location>
</feature>
<feature type="compositionally biased region" description="Acidic residues" evidence="1">
    <location>
        <begin position="734"/>
        <end position="748"/>
    </location>
</feature>
<feature type="compositionally biased region" description="Acidic residues" evidence="1">
    <location>
        <begin position="679"/>
        <end position="697"/>
    </location>
</feature>
<feature type="compositionally biased region" description="Basic residues" evidence="1">
    <location>
        <begin position="42"/>
        <end position="51"/>
    </location>
</feature>
<feature type="region of interest" description="Disordered" evidence="1">
    <location>
        <begin position="89"/>
        <end position="192"/>
    </location>
</feature>
<feature type="compositionally biased region" description="Basic and acidic residues" evidence="1">
    <location>
        <begin position="592"/>
        <end position="610"/>
    </location>
</feature>
<dbReference type="InterPro" id="IPR006993">
    <property type="entry name" value="Glut_rich_SH3-bd"/>
</dbReference>
<feature type="compositionally biased region" description="Basic and acidic residues" evidence="1">
    <location>
        <begin position="479"/>
        <end position="509"/>
    </location>
</feature>
<feature type="compositionally biased region" description="Basic and acidic residues" evidence="1">
    <location>
        <begin position="446"/>
        <end position="459"/>
    </location>
</feature>
<comment type="caution">
    <text evidence="2">The sequence shown here is derived from an EMBL/GenBank/DDBJ whole genome shotgun (WGS) entry which is preliminary data.</text>
</comment>
<feature type="compositionally biased region" description="Basic and acidic residues" evidence="1">
    <location>
        <begin position="89"/>
        <end position="99"/>
    </location>
</feature>
<dbReference type="Proteomes" id="UP000837801">
    <property type="component" value="Unassembled WGS sequence"/>
</dbReference>
<dbReference type="Gene3D" id="3.40.30.10">
    <property type="entry name" value="Glutaredoxin"/>
    <property type="match status" value="1"/>
</dbReference>
<feature type="compositionally biased region" description="Acidic residues" evidence="1">
    <location>
        <begin position="661"/>
        <end position="671"/>
    </location>
</feature>
<feature type="compositionally biased region" description="Basic and acidic residues" evidence="1">
    <location>
        <begin position="803"/>
        <end position="815"/>
    </location>
</feature>
<feature type="compositionally biased region" description="Basic and acidic residues" evidence="1">
    <location>
        <begin position="635"/>
        <end position="647"/>
    </location>
</feature>
<sequence length="948" mass="104683">MDFEEQLEKAEKLPTPSLVGSSLRSADDSNHKNYIHPEKYKGGSKKSKKDKKNAALSNSTLGASLDDLMSEGALLGSEEDFTKFLDEEGHVKDDAKYSNDVKSPLSQEFKREDISEPTEKKQGGEDQQESAAASIPQVVTGETQYEEEDSEEEIDATPKPRKKASPRTSTASTGTSGAGGGSIYQNKDYSTPNLSEYQLENQINDHKDLLSSVQSYDHHRLPTGERREYNSGSASNAGYAARPKPRKTASFSTPSLISDENVEYDEQPVIPIKDGIHTPYFQRDGRSSSRSSSRQPPPDRSGSRSRSRPHLARGDSYKNTHDEDPSRYELPARLHEESEEIKEEPAAEVEEDDRRSRMSRPTMGDSIAAIEQAAQMKSSTSLLTTGDYTNFDVDTPEHSQDSKLFAGRSLSSTNYLRSISRSRSRQPTEKNSHGSKGVRTQSLLNEKNDADTGELEKEGALLSDDPYSTINGLDTMVEEVLHLKGENTSEQGKKKTPIEKSVEEKKTPIEVEEANTSTEGEVSNEIAKESDKTEEVEGSKEVKHNEEDVEIHEDKPEVAVEEPNSKEVRDAEEEAEAKEVKEPVATDPVEQLELKDSNDKADVSKIEESIKGLNLNDSEKNTDVNEPEKEEEVEPATKDIEVVDSEKSLGGLSEAKKGSATEEDIENEDEPVEPKDSEEIPTVEDAIENEPNAEDEQELKPAANKDAENDESVSEEVEPLTKRDEEDEPAAKEAEEDAPIATEDEEVEPVAKEAEEDAPAAKEAKEDDPVAKEAEEDAPIATEAEEVEPVAKEAEEDAPAAKVAEEVEPVSKESDDSAPVAKEVEPVAEVAPAAVAEAPGSDEEFDVSPEELRKHLEAQPVYIFTSLIGGMQVMSRTNRLSTILSGNQVKYTYRDLGTDEEAKKIWRRYANGKLLPGVVRGDDFIGNFQDIEDANEEYRVRELLYETL</sequence>
<dbReference type="PROSITE" id="PS51354">
    <property type="entry name" value="GLUTAREDOXIN_2"/>
    <property type="match status" value="1"/>
</dbReference>
<feature type="compositionally biased region" description="Basic and acidic residues" evidence="1">
    <location>
        <begin position="749"/>
        <end position="773"/>
    </location>
</feature>
<feature type="compositionally biased region" description="Acidic residues" evidence="1">
    <location>
        <begin position="144"/>
        <end position="155"/>
    </location>
</feature>
<feature type="compositionally biased region" description="Basic and acidic residues" evidence="1">
    <location>
        <begin position="526"/>
        <end position="569"/>
    </location>
</feature>
<gene>
    <name evidence="2" type="ORF">CLIB1423_30S00474</name>
</gene>
<evidence type="ECO:0000313" key="2">
    <source>
        <dbReference type="EMBL" id="CAH2355641.1"/>
    </source>
</evidence>
<name>A0A9P0QVA8_9ASCO</name>
<feature type="compositionally biased region" description="Polar residues" evidence="1">
    <location>
        <begin position="409"/>
        <end position="421"/>
    </location>
</feature>
<evidence type="ECO:0000313" key="3">
    <source>
        <dbReference type="Proteomes" id="UP000837801"/>
    </source>
</evidence>
<organism evidence="2 3">
    <name type="scientific">[Candida] railenensis</name>
    <dbReference type="NCBI Taxonomy" id="45579"/>
    <lineage>
        <taxon>Eukaryota</taxon>
        <taxon>Fungi</taxon>
        <taxon>Dikarya</taxon>
        <taxon>Ascomycota</taxon>
        <taxon>Saccharomycotina</taxon>
        <taxon>Pichiomycetes</taxon>
        <taxon>Debaryomycetaceae</taxon>
        <taxon>Kurtzmaniella</taxon>
    </lineage>
</organism>
<dbReference type="SUPFAM" id="SSF52833">
    <property type="entry name" value="Thioredoxin-like"/>
    <property type="match status" value="1"/>
</dbReference>
<feature type="region of interest" description="Disordered" evidence="1">
    <location>
        <begin position="1"/>
        <end position="65"/>
    </location>
</feature>
<dbReference type="AlphaFoldDB" id="A0A9P0QVA8"/>
<dbReference type="InterPro" id="IPR036249">
    <property type="entry name" value="Thioredoxin-like_sf"/>
</dbReference>
<dbReference type="EMBL" id="CAKXYY010000030">
    <property type="protein sequence ID" value="CAH2355641.1"/>
    <property type="molecule type" value="Genomic_DNA"/>
</dbReference>
<feature type="compositionally biased region" description="Low complexity" evidence="1">
    <location>
        <begin position="827"/>
        <end position="839"/>
    </location>
</feature>
<feature type="compositionally biased region" description="Basic and acidic residues" evidence="1">
    <location>
        <begin position="108"/>
        <end position="124"/>
    </location>
</feature>
<feature type="region of interest" description="Disordered" evidence="1">
    <location>
        <begin position="215"/>
        <end position="847"/>
    </location>
</feature>
<feature type="compositionally biased region" description="Acidic residues" evidence="1">
    <location>
        <begin position="708"/>
        <end position="718"/>
    </location>
</feature>
<feature type="compositionally biased region" description="Polar residues" evidence="1">
    <location>
        <begin position="375"/>
        <end position="388"/>
    </location>
</feature>
<keyword evidence="3" id="KW-1185">Reference proteome</keyword>
<dbReference type="OrthoDB" id="9932926at2759"/>
<feature type="compositionally biased region" description="Acidic residues" evidence="1">
    <location>
        <begin position="774"/>
        <end position="798"/>
    </location>
</feature>
<feature type="compositionally biased region" description="Basic and acidic residues" evidence="1">
    <location>
        <begin position="216"/>
        <end position="229"/>
    </location>
</feature>
<feature type="compositionally biased region" description="Acidic residues" evidence="1">
    <location>
        <begin position="337"/>
        <end position="351"/>
    </location>
</feature>
<feature type="compositionally biased region" description="Basic and acidic residues" evidence="1">
    <location>
        <begin position="617"/>
        <end position="627"/>
    </location>
</feature>
<accession>A0A9P0QVA8</accession>